<evidence type="ECO:0000256" key="1">
    <source>
        <dbReference type="ARBA" id="ARBA00001917"/>
    </source>
</evidence>
<dbReference type="PROSITE" id="PS50137">
    <property type="entry name" value="DS_RBD"/>
    <property type="match status" value="1"/>
</dbReference>
<dbReference type="SUPFAM" id="SSF51395">
    <property type="entry name" value="FMN-linked oxidoreductases"/>
    <property type="match status" value="1"/>
</dbReference>
<dbReference type="RefSeq" id="XP_029009466.1">
    <property type="nucleotide sequence ID" value="XM_029153633.3"/>
</dbReference>
<dbReference type="Proteomes" id="UP000515150">
    <property type="component" value="Chromosome 6"/>
</dbReference>
<evidence type="ECO:0000256" key="7">
    <source>
        <dbReference type="SAM" id="MobiDB-lite"/>
    </source>
</evidence>
<dbReference type="CDD" id="cd19871">
    <property type="entry name" value="DSRM_DUS2L"/>
    <property type="match status" value="1"/>
</dbReference>
<evidence type="ECO:0000256" key="6">
    <source>
        <dbReference type="PROSITE-ProRule" id="PRU00266"/>
    </source>
</evidence>
<evidence type="ECO:0000256" key="5">
    <source>
        <dbReference type="ARBA" id="ARBA00023002"/>
    </source>
</evidence>
<dbReference type="OrthoDB" id="10262250at2759"/>
<protein>
    <submittedName>
        <fullName evidence="10 11">tRNA-dihydrouridine(20) synthase [NAD(P)+]-like</fullName>
    </submittedName>
</protein>
<keyword evidence="4" id="KW-0819">tRNA processing</keyword>
<dbReference type="SUPFAM" id="SSF54768">
    <property type="entry name" value="dsRNA-binding domain-like"/>
    <property type="match status" value="1"/>
</dbReference>
<dbReference type="InterPro" id="IPR013785">
    <property type="entry name" value="Aldolase_TIM"/>
</dbReference>
<dbReference type="PANTHER" id="PTHR45936:SF1">
    <property type="entry name" value="TRNA-DIHYDROURIDINE(20) SYNTHASE [NAD(P)+]-LIKE"/>
    <property type="match status" value="1"/>
</dbReference>
<evidence type="ECO:0000256" key="4">
    <source>
        <dbReference type="ARBA" id="ARBA00022694"/>
    </source>
</evidence>
<feature type="region of interest" description="Disordered" evidence="7">
    <location>
        <begin position="450"/>
        <end position="493"/>
    </location>
</feature>
<keyword evidence="9" id="KW-1185">Reference proteome</keyword>
<name>A0A6P7MT04_BETSP</name>
<evidence type="ECO:0000256" key="3">
    <source>
        <dbReference type="ARBA" id="ARBA00022643"/>
    </source>
</evidence>
<dbReference type="GO" id="GO:0017150">
    <property type="term" value="F:tRNA dihydrouridine synthase activity"/>
    <property type="evidence" value="ECO:0007669"/>
    <property type="project" value="InterPro"/>
</dbReference>
<gene>
    <name evidence="10 11" type="primary">dus2</name>
</gene>
<keyword evidence="3" id="KW-0288">FMN</keyword>
<feature type="domain" description="DRBM" evidence="8">
    <location>
        <begin position="366"/>
        <end position="433"/>
    </location>
</feature>
<sequence length="493" mass="54731">MAAGGLSFRNITALAPMVRVGTLPMRLLALDYGADVVYCEELIDIKMAQCRRVVNDELETVDFVAPDDRVMFRTCERERHRVVFQMGTADPDRALTVAQLVEKDVAAIDVNMGCPKEYSTKGGMGAALLSEPDKIEAILRKLVTGVSIPVTCKIRILPSLEESVALVQRIEKTGVAAVAVHGRFKDERPRHPVHCDYIEAVCRAVSVPIIANGGSLDLVKTHADIEEFRKATGASSVMLGRAAMWNASVFSSRGPLPVETVMEEYLRYAIRYDNHTFNTKYCLCQMLRDKVESPLGKQVQAAQTNAEISEAYGLQHFYQQTQDQLRAKRDALPGGGGTETERPVLDGDVTTMAVKFERREYPPHITPKMFLLEWSRKEKADQPLYRTEQRAQDRAFQATVTAAGRKFRSSLWEKSKKFAEQAAAIVCLRVLGIPEGRIGEEDSGLVCKRKREGKANGAADEERSKKRHVADVQQETEASQATASGEQLRAASR</sequence>
<evidence type="ECO:0000259" key="8">
    <source>
        <dbReference type="PROSITE" id="PS50137"/>
    </source>
</evidence>
<dbReference type="GeneID" id="114857286"/>
<keyword evidence="6" id="KW-0694">RNA-binding</keyword>
<proteinExistence type="predicted"/>
<dbReference type="InterPro" id="IPR014720">
    <property type="entry name" value="dsRBD_dom"/>
</dbReference>
<organism evidence="9 11">
    <name type="scientific">Betta splendens</name>
    <name type="common">Siamese fighting fish</name>
    <dbReference type="NCBI Taxonomy" id="158456"/>
    <lineage>
        <taxon>Eukaryota</taxon>
        <taxon>Metazoa</taxon>
        <taxon>Chordata</taxon>
        <taxon>Craniata</taxon>
        <taxon>Vertebrata</taxon>
        <taxon>Euteleostomi</taxon>
        <taxon>Actinopterygii</taxon>
        <taxon>Neopterygii</taxon>
        <taxon>Teleostei</taxon>
        <taxon>Neoteleostei</taxon>
        <taxon>Acanthomorphata</taxon>
        <taxon>Anabantaria</taxon>
        <taxon>Anabantiformes</taxon>
        <taxon>Anabantoidei</taxon>
        <taxon>Osphronemidae</taxon>
        <taxon>Betta</taxon>
    </lineage>
</organism>
<dbReference type="CDD" id="cd02801">
    <property type="entry name" value="DUS_like_FMN"/>
    <property type="match status" value="1"/>
</dbReference>
<keyword evidence="2" id="KW-0285">Flavoprotein</keyword>
<dbReference type="PROSITE" id="PS01136">
    <property type="entry name" value="UPF0034"/>
    <property type="match status" value="1"/>
</dbReference>
<dbReference type="InterPro" id="IPR044463">
    <property type="entry name" value="DUS2_DSRM"/>
</dbReference>
<dbReference type="InterPro" id="IPR035587">
    <property type="entry name" value="DUS-like_FMN-bd"/>
</dbReference>
<dbReference type="Gene3D" id="3.20.20.70">
    <property type="entry name" value="Aldolase class I"/>
    <property type="match status" value="1"/>
</dbReference>
<dbReference type="Pfam" id="PF01207">
    <property type="entry name" value="Dus"/>
    <property type="match status" value="1"/>
</dbReference>
<evidence type="ECO:0000256" key="2">
    <source>
        <dbReference type="ARBA" id="ARBA00022630"/>
    </source>
</evidence>
<dbReference type="InterPro" id="IPR018517">
    <property type="entry name" value="tRNA_hU_synthase_CS"/>
</dbReference>
<dbReference type="RefSeq" id="XP_029009468.1">
    <property type="nucleotide sequence ID" value="XM_029153635.3"/>
</dbReference>
<dbReference type="Gene3D" id="3.30.160.20">
    <property type="match status" value="1"/>
</dbReference>
<dbReference type="KEGG" id="bspl:114857286"/>
<dbReference type="Pfam" id="PF00035">
    <property type="entry name" value="dsrm"/>
    <property type="match status" value="1"/>
</dbReference>
<dbReference type="PANTHER" id="PTHR45936">
    <property type="entry name" value="TRNA-DIHYDROURIDINE(20) SYNTHASE [NAD(P)+]-LIKE"/>
    <property type="match status" value="1"/>
</dbReference>
<evidence type="ECO:0000313" key="11">
    <source>
        <dbReference type="RefSeq" id="XP_029009468.1"/>
    </source>
</evidence>
<reference evidence="10 11" key="1">
    <citation type="submission" date="2025-04" db="UniProtKB">
        <authorList>
            <consortium name="RefSeq"/>
        </authorList>
    </citation>
    <scope>IDENTIFICATION</scope>
</reference>
<comment type="cofactor">
    <cofactor evidence="1">
        <name>FMN</name>
        <dbReference type="ChEBI" id="CHEBI:58210"/>
    </cofactor>
</comment>
<dbReference type="AlphaFoldDB" id="A0A6P7MT04"/>
<dbReference type="CTD" id="54920"/>
<dbReference type="GO" id="GO:0005737">
    <property type="term" value="C:cytoplasm"/>
    <property type="evidence" value="ECO:0007669"/>
    <property type="project" value="TreeGrafter"/>
</dbReference>
<dbReference type="SMART" id="SM00358">
    <property type="entry name" value="DSRM"/>
    <property type="match status" value="1"/>
</dbReference>
<evidence type="ECO:0000313" key="10">
    <source>
        <dbReference type="RefSeq" id="XP_029009466.1"/>
    </source>
</evidence>
<dbReference type="GO" id="GO:0050660">
    <property type="term" value="F:flavin adenine dinucleotide binding"/>
    <property type="evidence" value="ECO:0007669"/>
    <property type="project" value="InterPro"/>
</dbReference>
<accession>A0A6P7MT04</accession>
<keyword evidence="5" id="KW-0560">Oxidoreductase</keyword>
<feature type="compositionally biased region" description="Polar residues" evidence="7">
    <location>
        <begin position="473"/>
        <end position="485"/>
    </location>
</feature>
<dbReference type="GO" id="GO:0000049">
    <property type="term" value="F:tRNA binding"/>
    <property type="evidence" value="ECO:0007669"/>
    <property type="project" value="InterPro"/>
</dbReference>
<evidence type="ECO:0000313" key="9">
    <source>
        <dbReference type="Proteomes" id="UP000515150"/>
    </source>
</evidence>
<dbReference type="InterPro" id="IPR052582">
    <property type="entry name" value="tRNA-DUS-like"/>
</dbReference>